<gene>
    <name evidence="1" type="ORF">TKK_004212</name>
</gene>
<keyword evidence="2" id="KW-1185">Reference proteome</keyword>
<name>A0ABD2XDU4_9HYME</name>
<accession>A0ABD2XDU4</accession>
<comment type="caution">
    <text evidence="1">The sequence shown here is derived from an EMBL/GenBank/DDBJ whole genome shotgun (WGS) entry which is preliminary data.</text>
</comment>
<protein>
    <submittedName>
        <fullName evidence="1">Uncharacterized protein</fullName>
    </submittedName>
</protein>
<reference evidence="1 2" key="1">
    <citation type="journal article" date="2024" name="bioRxiv">
        <title>A reference genome for Trichogramma kaykai: A tiny desert-dwelling parasitoid wasp with competing sex-ratio distorters.</title>
        <authorList>
            <person name="Culotta J."/>
            <person name="Lindsey A.R."/>
        </authorList>
    </citation>
    <scope>NUCLEOTIDE SEQUENCE [LARGE SCALE GENOMIC DNA]</scope>
    <source>
        <strain evidence="1 2">KSX58</strain>
    </source>
</reference>
<evidence type="ECO:0000313" key="1">
    <source>
        <dbReference type="EMBL" id="KAL3403079.1"/>
    </source>
</evidence>
<sequence length="208" mass="22219">MGESSGIGHFQSGNVIIPGYIRFLSLFLSLCQIEKGTNEGGGGEARGRDCASCEWGSWRDRGRRRIAILNINYKNRVYKQMTIAESQQKQQQRDLKISTACVQAASSLTHAESACTRVQEVGNVEQSNDRALRNIMDPLAAAAAAAAAAATVTAAATAATAAALAAEETKKPAGGEKREEAILIPAWIRAGEVTFLITEIKLIAASRR</sequence>
<dbReference type="Proteomes" id="UP001627154">
    <property type="component" value="Unassembled WGS sequence"/>
</dbReference>
<evidence type="ECO:0000313" key="2">
    <source>
        <dbReference type="Proteomes" id="UP001627154"/>
    </source>
</evidence>
<dbReference type="AlphaFoldDB" id="A0ABD2XDU4"/>
<organism evidence="1 2">
    <name type="scientific">Trichogramma kaykai</name>
    <dbReference type="NCBI Taxonomy" id="54128"/>
    <lineage>
        <taxon>Eukaryota</taxon>
        <taxon>Metazoa</taxon>
        <taxon>Ecdysozoa</taxon>
        <taxon>Arthropoda</taxon>
        <taxon>Hexapoda</taxon>
        <taxon>Insecta</taxon>
        <taxon>Pterygota</taxon>
        <taxon>Neoptera</taxon>
        <taxon>Endopterygota</taxon>
        <taxon>Hymenoptera</taxon>
        <taxon>Apocrita</taxon>
        <taxon>Proctotrupomorpha</taxon>
        <taxon>Chalcidoidea</taxon>
        <taxon>Trichogrammatidae</taxon>
        <taxon>Trichogramma</taxon>
    </lineage>
</organism>
<proteinExistence type="predicted"/>
<dbReference type="EMBL" id="JBJJXI010000032">
    <property type="protein sequence ID" value="KAL3403079.1"/>
    <property type="molecule type" value="Genomic_DNA"/>
</dbReference>